<dbReference type="CDD" id="cd17321">
    <property type="entry name" value="MFS_MMR_MDR_like"/>
    <property type="match status" value="1"/>
</dbReference>
<dbReference type="GO" id="GO:0022857">
    <property type="term" value="F:transmembrane transporter activity"/>
    <property type="evidence" value="ECO:0007669"/>
    <property type="project" value="InterPro"/>
</dbReference>
<feature type="transmembrane region" description="Helical" evidence="5">
    <location>
        <begin position="197"/>
        <end position="216"/>
    </location>
</feature>
<evidence type="ECO:0000256" key="2">
    <source>
        <dbReference type="ARBA" id="ARBA00022692"/>
    </source>
</evidence>
<evidence type="ECO:0000256" key="3">
    <source>
        <dbReference type="ARBA" id="ARBA00022989"/>
    </source>
</evidence>
<dbReference type="Gene3D" id="1.20.1720.10">
    <property type="entry name" value="Multidrug resistance protein D"/>
    <property type="match status" value="1"/>
</dbReference>
<feature type="transmembrane region" description="Helical" evidence="5">
    <location>
        <begin position="81"/>
        <end position="101"/>
    </location>
</feature>
<evidence type="ECO:0000256" key="4">
    <source>
        <dbReference type="ARBA" id="ARBA00023136"/>
    </source>
</evidence>
<protein>
    <submittedName>
        <fullName evidence="7">Predicted arabinose efflux permease, MFS family</fullName>
    </submittedName>
</protein>
<dbReference type="Gene3D" id="1.20.1250.20">
    <property type="entry name" value="MFS general substrate transporter like domains"/>
    <property type="match status" value="1"/>
</dbReference>
<feature type="non-terminal residue" evidence="7">
    <location>
        <position position="1"/>
    </location>
</feature>
<dbReference type="EMBL" id="FUEZ01000004">
    <property type="protein sequence ID" value="SPM42006.1"/>
    <property type="molecule type" value="Genomic_DNA"/>
</dbReference>
<feature type="transmembrane region" description="Helical" evidence="5">
    <location>
        <begin position="295"/>
        <end position="316"/>
    </location>
</feature>
<feature type="transmembrane region" description="Helical" evidence="5">
    <location>
        <begin position="359"/>
        <end position="380"/>
    </location>
</feature>
<accession>A0A2U3PE11</accession>
<feature type="transmembrane region" description="Helical" evidence="5">
    <location>
        <begin position="165"/>
        <end position="185"/>
    </location>
</feature>
<dbReference type="SUPFAM" id="SSF103473">
    <property type="entry name" value="MFS general substrate transporter"/>
    <property type="match status" value="1"/>
</dbReference>
<keyword evidence="8" id="KW-1185">Reference proteome</keyword>
<evidence type="ECO:0000259" key="6">
    <source>
        <dbReference type="PROSITE" id="PS50850"/>
    </source>
</evidence>
<dbReference type="InterPro" id="IPR011701">
    <property type="entry name" value="MFS"/>
</dbReference>
<dbReference type="GO" id="GO:0005886">
    <property type="term" value="C:plasma membrane"/>
    <property type="evidence" value="ECO:0007669"/>
    <property type="project" value="UniProtKB-SubCell"/>
</dbReference>
<feature type="transmembrane region" description="Helical" evidence="5">
    <location>
        <begin position="392"/>
        <end position="416"/>
    </location>
</feature>
<proteinExistence type="predicted"/>
<organism evidence="7 8">
    <name type="scientific">Mycobacterium numidiamassiliense</name>
    <dbReference type="NCBI Taxonomy" id="1841861"/>
    <lineage>
        <taxon>Bacteria</taxon>
        <taxon>Bacillati</taxon>
        <taxon>Actinomycetota</taxon>
        <taxon>Actinomycetes</taxon>
        <taxon>Mycobacteriales</taxon>
        <taxon>Mycobacteriaceae</taxon>
        <taxon>Mycobacterium</taxon>
    </lineage>
</organism>
<evidence type="ECO:0000313" key="8">
    <source>
        <dbReference type="Proteomes" id="UP000240424"/>
    </source>
</evidence>
<dbReference type="STRING" id="1841861.GCA_900157365_02544"/>
<feature type="transmembrane region" description="Helical" evidence="5">
    <location>
        <begin position="140"/>
        <end position="159"/>
    </location>
</feature>
<feature type="transmembrane region" description="Helical" evidence="5">
    <location>
        <begin position="267"/>
        <end position="289"/>
    </location>
</feature>
<feature type="transmembrane region" description="Helical" evidence="5">
    <location>
        <begin position="228"/>
        <end position="246"/>
    </location>
</feature>
<dbReference type="PANTHER" id="PTHR42718:SF42">
    <property type="entry name" value="EXPORT PROTEIN"/>
    <property type="match status" value="1"/>
</dbReference>
<evidence type="ECO:0000256" key="1">
    <source>
        <dbReference type="ARBA" id="ARBA00004651"/>
    </source>
</evidence>
<dbReference type="PROSITE" id="PS50850">
    <property type="entry name" value="MFS"/>
    <property type="match status" value="1"/>
</dbReference>
<keyword evidence="2 5" id="KW-0812">Transmembrane</keyword>
<dbReference type="Proteomes" id="UP000240424">
    <property type="component" value="Unassembled WGS sequence"/>
</dbReference>
<reference evidence="7 8" key="1">
    <citation type="submission" date="2017-01" db="EMBL/GenBank/DDBJ databases">
        <authorList>
            <consortium name="Urmite Genomes"/>
        </authorList>
    </citation>
    <scope>NUCLEOTIDE SEQUENCE [LARGE SCALE GENOMIC DNA]</scope>
    <source>
        <strain evidence="7 8">AB215</strain>
    </source>
</reference>
<gene>
    <name evidence="7" type="ORF">MNAB215_4224</name>
</gene>
<dbReference type="AlphaFoldDB" id="A0A2U3PE11"/>
<feature type="transmembrane region" description="Helical" evidence="5">
    <location>
        <begin position="428"/>
        <end position="447"/>
    </location>
</feature>
<feature type="transmembrane region" description="Helical" evidence="5">
    <location>
        <begin position="328"/>
        <end position="347"/>
    </location>
</feature>
<name>A0A2U3PE11_9MYCO</name>
<feature type="transmembrane region" description="Helical" evidence="5">
    <location>
        <begin position="54"/>
        <end position="74"/>
    </location>
</feature>
<dbReference type="PANTHER" id="PTHR42718">
    <property type="entry name" value="MAJOR FACILITATOR SUPERFAMILY MULTIDRUG TRANSPORTER MFSC"/>
    <property type="match status" value="1"/>
</dbReference>
<evidence type="ECO:0000256" key="5">
    <source>
        <dbReference type="SAM" id="Phobius"/>
    </source>
</evidence>
<sequence length="495" mass="50958">VNVRDAAPTSRVLVVAIMVSMVAFLNTTVTNLALPATERDLGGGLSLQQWVVDGYLLALAATVLMAGSISDLFGRVPVMRFGLATFGTGAALAASATSPLMLVFGRIVQGLGGAFLVPGSLALINSAFEPEDRPTAIGTWTAWTGTAFALGPLLGGLSVDYLSWRWIYVVSAIPMLVGFGLTFWLCPMPGPAEHARVDAGGAALSAVGLSATVYALIESHRRGWTDPSVTACLVVGVIALLAFVGWEHRTPNPMLPLGVFRIRNFAGANLVTAFVYGGLTLASIAIALYTQEVAGYPATVAGMATLPTPVLSFLFAKRVGGLAARVGPRIFIVVGPALAGFGLLLIHPAANGFNILTDLMPGITVVAIGLVIAITPLTALNLSSLDSEHSGIAAAIQNVVGRTSALTAVACVGLIAAGTLTDASFGRLLDVSAVLFFIGAVFCAAIIRNPAVADQAVPGEVVELCTDQPDAYAELADLAGQTGPVPLLRPKDLHP</sequence>
<keyword evidence="4 5" id="KW-0472">Membrane</keyword>
<dbReference type="InterPro" id="IPR036259">
    <property type="entry name" value="MFS_trans_sf"/>
</dbReference>
<evidence type="ECO:0000313" key="7">
    <source>
        <dbReference type="EMBL" id="SPM42006.1"/>
    </source>
</evidence>
<feature type="transmembrane region" description="Helical" evidence="5">
    <location>
        <begin position="107"/>
        <end position="128"/>
    </location>
</feature>
<keyword evidence="3 5" id="KW-1133">Transmembrane helix</keyword>
<dbReference type="Pfam" id="PF07690">
    <property type="entry name" value="MFS_1"/>
    <property type="match status" value="1"/>
</dbReference>
<dbReference type="InterPro" id="IPR020846">
    <property type="entry name" value="MFS_dom"/>
</dbReference>
<feature type="domain" description="Major facilitator superfamily (MFS) profile" evidence="6">
    <location>
        <begin position="12"/>
        <end position="451"/>
    </location>
</feature>
<comment type="subcellular location">
    <subcellularLocation>
        <location evidence="1">Cell membrane</location>
        <topology evidence="1">Multi-pass membrane protein</topology>
    </subcellularLocation>
</comment>
<feature type="transmembrane region" description="Helical" evidence="5">
    <location>
        <begin position="12"/>
        <end position="34"/>
    </location>
</feature>